<dbReference type="Proteomes" id="UP000095283">
    <property type="component" value="Unplaced"/>
</dbReference>
<keyword evidence="1" id="KW-1185">Reference proteome</keyword>
<organism evidence="1 2">
    <name type="scientific">Heterorhabditis bacteriophora</name>
    <name type="common">Entomopathogenic nematode worm</name>
    <dbReference type="NCBI Taxonomy" id="37862"/>
    <lineage>
        <taxon>Eukaryota</taxon>
        <taxon>Metazoa</taxon>
        <taxon>Ecdysozoa</taxon>
        <taxon>Nematoda</taxon>
        <taxon>Chromadorea</taxon>
        <taxon>Rhabditida</taxon>
        <taxon>Rhabditina</taxon>
        <taxon>Rhabditomorpha</taxon>
        <taxon>Strongyloidea</taxon>
        <taxon>Heterorhabditidae</taxon>
        <taxon>Heterorhabditis</taxon>
    </lineage>
</organism>
<evidence type="ECO:0000313" key="2">
    <source>
        <dbReference type="WBParaSite" id="Hba_04842"/>
    </source>
</evidence>
<accession>A0A1I7WIL7</accession>
<name>A0A1I7WIL7_HETBA</name>
<sequence>MTTAGCPVQEPLHKIVYELLCALHGQKKSLDSSDDTVKLLLNQLILIYDQKIGTKGDKYKNTTMELSLTCNPLAFQSLAVSVVYGICTYPMTAITSPMHGHLSFITIRTGFITVKTRRIFPF</sequence>
<protein>
    <submittedName>
        <fullName evidence="2">Cilia- and flagella-associated protein 69</fullName>
    </submittedName>
</protein>
<dbReference type="WBParaSite" id="Hba_04842">
    <property type="protein sequence ID" value="Hba_04842"/>
    <property type="gene ID" value="Hba_04842"/>
</dbReference>
<reference evidence="2" key="1">
    <citation type="submission" date="2016-11" db="UniProtKB">
        <authorList>
            <consortium name="WormBaseParasite"/>
        </authorList>
    </citation>
    <scope>IDENTIFICATION</scope>
</reference>
<evidence type="ECO:0000313" key="1">
    <source>
        <dbReference type="Proteomes" id="UP000095283"/>
    </source>
</evidence>
<dbReference type="AlphaFoldDB" id="A0A1I7WIL7"/>
<proteinExistence type="predicted"/>